<name>A0ABY6N4U2_9ALTE</name>
<dbReference type="NCBIfam" id="TIGR01484">
    <property type="entry name" value="HAD-SF-IIB"/>
    <property type="match status" value="1"/>
</dbReference>
<keyword evidence="2 4" id="KW-0378">Hydrolase</keyword>
<evidence type="ECO:0000256" key="1">
    <source>
        <dbReference type="ARBA" id="ARBA00022723"/>
    </source>
</evidence>
<gene>
    <name evidence="4" type="ORF">NKI27_05015</name>
</gene>
<evidence type="ECO:0000256" key="3">
    <source>
        <dbReference type="ARBA" id="ARBA00022842"/>
    </source>
</evidence>
<dbReference type="SFLD" id="SFLDG01140">
    <property type="entry name" value="C2.B:_Phosphomannomutase_and_P"/>
    <property type="match status" value="1"/>
</dbReference>
<dbReference type="SUPFAM" id="SSF56784">
    <property type="entry name" value="HAD-like"/>
    <property type="match status" value="1"/>
</dbReference>
<keyword evidence="5" id="KW-1185">Reference proteome</keyword>
<dbReference type="InterPro" id="IPR036412">
    <property type="entry name" value="HAD-like_sf"/>
</dbReference>
<dbReference type="InterPro" id="IPR023214">
    <property type="entry name" value="HAD_sf"/>
</dbReference>
<dbReference type="Pfam" id="PF08282">
    <property type="entry name" value="Hydrolase_3"/>
    <property type="match status" value="1"/>
</dbReference>
<sequence>MVHEKILSEINQQQLPKGYINAVERYLIPLAEKIAVLTAHNNGALLVGVQGGQGTGKSTLALFTSLVLQHSHHLNTVSLSLDDFYLTKRERDRLAGDVHPLLKTRGVPGTHDIELALQTISKLKALKDGEHVLVPRFDKASDDRKPESEWESISGKVDVILFEGWCVAARPEDDLLLEDPINKFETEHDALGLWRNWVNEHLKSDCTSLFDQLDYLIVLQAPSFDVIYEWRLLQEHKLKARIDGVSGHHSGVMDDDQVAHFIQHYERITRNCLSTLPALADCLFKLDKNHTIYEMVEPKKNHSFIVVSDLDGTLLDHFDYSFSAALPALASLKQRDIPLIINTSKTYTEVEGIKTELAVETPCIVENGSAVYLPKSTWPTLGGQLSDDLLLIGDQYVKILGEPRAKILTILQRIKHQNDYLFEGFSDFTPEALAMLTGLSQECAIQALNRHFSEPILWHDSEERYLDFVTEVERNGLMLLRGGRFIHVLGRCDKGQSLAWLKDLYSEKSGRNTEPRLVALGDSQNDSAMLALADIAVVVKSPVHEYPEVNQPKGEVLYSTQEGPKGWNEEVLKIIERAS</sequence>
<dbReference type="Gene3D" id="3.40.50.300">
    <property type="entry name" value="P-loop containing nucleotide triphosphate hydrolases"/>
    <property type="match status" value="1"/>
</dbReference>
<dbReference type="PANTHER" id="PTHR10000">
    <property type="entry name" value="PHOSPHOSERINE PHOSPHATASE"/>
    <property type="match status" value="1"/>
</dbReference>
<dbReference type="InterPro" id="IPR027417">
    <property type="entry name" value="P-loop_NTPase"/>
</dbReference>
<dbReference type="SFLD" id="SFLDG01142">
    <property type="entry name" value="C2.B.2:_Mannosyl-3-phosphoglyc"/>
    <property type="match status" value="1"/>
</dbReference>
<evidence type="ECO:0000313" key="4">
    <source>
        <dbReference type="EMBL" id="UZE97111.1"/>
    </source>
</evidence>
<dbReference type="EMBL" id="CP100390">
    <property type="protein sequence ID" value="UZE97111.1"/>
    <property type="molecule type" value="Genomic_DNA"/>
</dbReference>
<dbReference type="PANTHER" id="PTHR10000:SF8">
    <property type="entry name" value="HAD SUPERFAMILY HYDROLASE-LIKE, TYPE 3"/>
    <property type="match status" value="1"/>
</dbReference>
<reference evidence="4" key="1">
    <citation type="submission" date="2022-06" db="EMBL/GenBank/DDBJ databases">
        <title>Alkalimarinus sp. nov., isolated from gut of a Alitta virens.</title>
        <authorList>
            <person name="Yang A.I."/>
            <person name="Shin N.-R."/>
        </authorList>
    </citation>
    <scope>NUCLEOTIDE SEQUENCE</scope>
    <source>
        <strain evidence="4">A2M4</strain>
    </source>
</reference>
<organism evidence="4 5">
    <name type="scientific">Alkalimarinus alittae</name>
    <dbReference type="NCBI Taxonomy" id="2961619"/>
    <lineage>
        <taxon>Bacteria</taxon>
        <taxon>Pseudomonadati</taxon>
        <taxon>Pseudomonadota</taxon>
        <taxon>Gammaproteobacteria</taxon>
        <taxon>Alteromonadales</taxon>
        <taxon>Alteromonadaceae</taxon>
        <taxon>Alkalimarinus</taxon>
    </lineage>
</organism>
<keyword evidence="3" id="KW-0460">Magnesium</keyword>
<keyword evidence="1" id="KW-0479">Metal-binding</keyword>
<dbReference type="InterPro" id="IPR006381">
    <property type="entry name" value="HAD-SF-IIB-MPGP"/>
</dbReference>
<dbReference type="Gene3D" id="3.40.50.1000">
    <property type="entry name" value="HAD superfamily/HAD-like"/>
    <property type="match status" value="1"/>
</dbReference>
<proteinExistence type="predicted"/>
<evidence type="ECO:0000313" key="5">
    <source>
        <dbReference type="Proteomes" id="UP001163739"/>
    </source>
</evidence>
<evidence type="ECO:0000256" key="2">
    <source>
        <dbReference type="ARBA" id="ARBA00022801"/>
    </source>
</evidence>
<protein>
    <submittedName>
        <fullName evidence="4">HAD-IIB family hydrolase</fullName>
    </submittedName>
</protein>
<dbReference type="NCBIfam" id="TIGR01486">
    <property type="entry name" value="HAD-SF-IIB-MPGP"/>
    <property type="match status" value="1"/>
</dbReference>
<dbReference type="SFLD" id="SFLDS00003">
    <property type="entry name" value="Haloacid_Dehalogenase"/>
    <property type="match status" value="1"/>
</dbReference>
<dbReference type="Gene3D" id="3.30.980.20">
    <property type="entry name" value="Putative mannosyl-3-phosphoglycerate phosphatase, domain 2"/>
    <property type="match status" value="1"/>
</dbReference>
<dbReference type="Proteomes" id="UP001163739">
    <property type="component" value="Chromosome"/>
</dbReference>
<dbReference type="SUPFAM" id="SSF52540">
    <property type="entry name" value="P-loop containing nucleoside triphosphate hydrolases"/>
    <property type="match status" value="1"/>
</dbReference>
<dbReference type="InterPro" id="IPR006379">
    <property type="entry name" value="HAD-SF_hydro_IIB"/>
</dbReference>
<dbReference type="GO" id="GO:0016787">
    <property type="term" value="F:hydrolase activity"/>
    <property type="evidence" value="ECO:0007669"/>
    <property type="project" value="UniProtKB-KW"/>
</dbReference>
<accession>A0ABY6N4U2</accession>
<dbReference type="RefSeq" id="WP_265048592.1">
    <property type="nucleotide sequence ID" value="NZ_CP100390.1"/>
</dbReference>